<evidence type="ECO:0000313" key="10">
    <source>
        <dbReference type="EMBL" id="KAF2162521.1"/>
    </source>
</evidence>
<dbReference type="InterPro" id="IPR051061">
    <property type="entry name" value="Zinc_finger_trans_reg"/>
</dbReference>
<dbReference type="PROSITE" id="PS00028">
    <property type="entry name" value="ZINC_FINGER_C2H2_1"/>
    <property type="match status" value="2"/>
</dbReference>
<evidence type="ECO:0000256" key="7">
    <source>
        <dbReference type="ARBA" id="ARBA00023242"/>
    </source>
</evidence>
<dbReference type="SUPFAM" id="SSF57667">
    <property type="entry name" value="beta-beta-alpha zinc fingers"/>
    <property type="match status" value="2"/>
</dbReference>
<keyword evidence="2" id="KW-0479">Metal-binding</keyword>
<dbReference type="GO" id="GO:0005634">
    <property type="term" value="C:nucleus"/>
    <property type="evidence" value="ECO:0007669"/>
    <property type="project" value="UniProtKB-SubCell"/>
</dbReference>
<sequence>MGGDQRPKRGYTTHANSTCHCDKCGKLFQRSYNLKAHMDTHDPHREQPHACHYPGCKRRFVRRTDLIRHERSVHLRERHFSCPLCHSAFARKDTLRRYVSTWNPAWGFGLAC</sequence>
<keyword evidence="6" id="KW-0804">Transcription</keyword>
<keyword evidence="7" id="KW-0539">Nucleus</keyword>
<dbReference type="FunFam" id="3.30.160.60:FF:000446">
    <property type="entry name" value="Zinc finger protein"/>
    <property type="match status" value="1"/>
</dbReference>
<evidence type="ECO:0000256" key="5">
    <source>
        <dbReference type="ARBA" id="ARBA00023015"/>
    </source>
</evidence>
<evidence type="ECO:0000256" key="2">
    <source>
        <dbReference type="ARBA" id="ARBA00022723"/>
    </source>
</evidence>
<feature type="domain" description="C2H2-type" evidence="9">
    <location>
        <begin position="49"/>
        <end position="79"/>
    </location>
</feature>
<reference evidence="10" key="1">
    <citation type="journal article" date="2020" name="Stud. Mycol.">
        <title>101 Dothideomycetes genomes: a test case for predicting lifestyles and emergence of pathogens.</title>
        <authorList>
            <person name="Haridas S."/>
            <person name="Albert R."/>
            <person name="Binder M."/>
            <person name="Bloem J."/>
            <person name="Labutti K."/>
            <person name="Salamov A."/>
            <person name="Andreopoulos B."/>
            <person name="Baker S."/>
            <person name="Barry K."/>
            <person name="Bills G."/>
            <person name="Bluhm B."/>
            <person name="Cannon C."/>
            <person name="Castanera R."/>
            <person name="Culley D."/>
            <person name="Daum C."/>
            <person name="Ezra D."/>
            <person name="Gonzalez J."/>
            <person name="Henrissat B."/>
            <person name="Kuo A."/>
            <person name="Liang C."/>
            <person name="Lipzen A."/>
            <person name="Lutzoni F."/>
            <person name="Magnuson J."/>
            <person name="Mondo S."/>
            <person name="Nolan M."/>
            <person name="Ohm R."/>
            <person name="Pangilinan J."/>
            <person name="Park H.-J."/>
            <person name="Ramirez L."/>
            <person name="Alfaro M."/>
            <person name="Sun H."/>
            <person name="Tritt A."/>
            <person name="Yoshinaga Y."/>
            <person name="Zwiers L.-H."/>
            <person name="Turgeon B."/>
            <person name="Goodwin S."/>
            <person name="Spatafora J."/>
            <person name="Crous P."/>
            <person name="Grigoriev I."/>
        </authorList>
    </citation>
    <scope>NUCLEOTIDE SEQUENCE</scope>
    <source>
        <strain evidence="10">ATCC 36951</strain>
    </source>
</reference>
<dbReference type="Gene3D" id="3.30.160.60">
    <property type="entry name" value="Classic Zinc Finger"/>
    <property type="match status" value="2"/>
</dbReference>
<dbReference type="GO" id="GO:0006357">
    <property type="term" value="P:regulation of transcription by RNA polymerase II"/>
    <property type="evidence" value="ECO:0007669"/>
    <property type="project" value="TreeGrafter"/>
</dbReference>
<evidence type="ECO:0000256" key="6">
    <source>
        <dbReference type="ARBA" id="ARBA00023163"/>
    </source>
</evidence>
<keyword evidence="11" id="KW-1185">Reference proteome</keyword>
<dbReference type="Proteomes" id="UP000799537">
    <property type="component" value="Unassembled WGS sequence"/>
</dbReference>
<dbReference type="EMBL" id="ML993613">
    <property type="protein sequence ID" value="KAF2162521.1"/>
    <property type="molecule type" value="Genomic_DNA"/>
</dbReference>
<dbReference type="InterPro" id="IPR036236">
    <property type="entry name" value="Znf_C2H2_sf"/>
</dbReference>
<dbReference type="InterPro" id="IPR013087">
    <property type="entry name" value="Znf_C2H2_type"/>
</dbReference>
<dbReference type="PANTHER" id="PTHR46179:SF13">
    <property type="entry name" value="C2H2-TYPE DOMAIN-CONTAINING PROTEIN"/>
    <property type="match status" value="1"/>
</dbReference>
<dbReference type="Pfam" id="PF00096">
    <property type="entry name" value="zf-C2H2"/>
    <property type="match status" value="2"/>
</dbReference>
<evidence type="ECO:0000256" key="4">
    <source>
        <dbReference type="ARBA" id="ARBA00022833"/>
    </source>
</evidence>
<dbReference type="GeneID" id="54571401"/>
<dbReference type="SMART" id="SM00355">
    <property type="entry name" value="ZnF_C2H2"/>
    <property type="match status" value="2"/>
</dbReference>
<keyword evidence="5" id="KW-0805">Transcription regulation</keyword>
<keyword evidence="3 8" id="KW-0863">Zinc-finger</keyword>
<dbReference type="PROSITE" id="PS50157">
    <property type="entry name" value="ZINC_FINGER_C2H2_2"/>
    <property type="match status" value="2"/>
</dbReference>
<dbReference type="AlphaFoldDB" id="A0A6A6C643"/>
<dbReference type="RefSeq" id="XP_033663410.1">
    <property type="nucleotide sequence ID" value="XM_033818129.1"/>
</dbReference>
<accession>A0A6A6C643</accession>
<comment type="subcellular location">
    <subcellularLocation>
        <location evidence="1">Nucleus</location>
    </subcellularLocation>
</comment>
<evidence type="ECO:0000256" key="3">
    <source>
        <dbReference type="ARBA" id="ARBA00022771"/>
    </source>
</evidence>
<feature type="domain" description="C2H2-type" evidence="9">
    <location>
        <begin position="19"/>
        <end position="46"/>
    </location>
</feature>
<evidence type="ECO:0000313" key="11">
    <source>
        <dbReference type="Proteomes" id="UP000799537"/>
    </source>
</evidence>
<protein>
    <recommendedName>
        <fullName evidence="9">C2H2-type domain-containing protein</fullName>
    </recommendedName>
</protein>
<evidence type="ECO:0000259" key="9">
    <source>
        <dbReference type="PROSITE" id="PS50157"/>
    </source>
</evidence>
<name>A0A6A6C643_ZASCE</name>
<organism evidence="10 11">
    <name type="scientific">Zasmidium cellare ATCC 36951</name>
    <dbReference type="NCBI Taxonomy" id="1080233"/>
    <lineage>
        <taxon>Eukaryota</taxon>
        <taxon>Fungi</taxon>
        <taxon>Dikarya</taxon>
        <taxon>Ascomycota</taxon>
        <taxon>Pezizomycotina</taxon>
        <taxon>Dothideomycetes</taxon>
        <taxon>Dothideomycetidae</taxon>
        <taxon>Mycosphaerellales</taxon>
        <taxon>Mycosphaerellaceae</taxon>
        <taxon>Zasmidium</taxon>
    </lineage>
</organism>
<dbReference type="PANTHER" id="PTHR46179">
    <property type="entry name" value="ZINC FINGER PROTEIN"/>
    <property type="match status" value="1"/>
</dbReference>
<gene>
    <name evidence="10" type="ORF">M409DRAFT_69100</name>
</gene>
<evidence type="ECO:0000256" key="8">
    <source>
        <dbReference type="PROSITE-ProRule" id="PRU00042"/>
    </source>
</evidence>
<dbReference type="OrthoDB" id="6910977at2759"/>
<evidence type="ECO:0000256" key="1">
    <source>
        <dbReference type="ARBA" id="ARBA00004123"/>
    </source>
</evidence>
<dbReference type="GO" id="GO:0008270">
    <property type="term" value="F:zinc ion binding"/>
    <property type="evidence" value="ECO:0007669"/>
    <property type="project" value="UniProtKB-KW"/>
</dbReference>
<proteinExistence type="predicted"/>
<keyword evidence="4" id="KW-0862">Zinc</keyword>